<protein>
    <recommendedName>
        <fullName evidence="2">ZSWIM1/3 RNaseH-like domain-containing protein</fullName>
    </recommendedName>
</protein>
<evidence type="ECO:0000256" key="1">
    <source>
        <dbReference type="SAM" id="Phobius"/>
    </source>
</evidence>
<gene>
    <name evidence="3" type="ORF">JG687_00007750</name>
</gene>
<dbReference type="SMART" id="SM00185">
    <property type="entry name" value="ARM"/>
    <property type="match status" value="6"/>
</dbReference>
<dbReference type="InterPro" id="IPR000225">
    <property type="entry name" value="Armadillo"/>
</dbReference>
<sequence length="480" mass="51160">MVDATHNTNDARYKLFSFMIHDVFGHPSNTILPTSSYGVMFLSATVLLCGVSSVGTFKYLLHSVNMRRLRKHDTQHEMVATIYPRPNPDMLLRRVAASVRRWGAHPSVSATSTRSFSAAATSTRPALARLPVATARSVSTSPTSIFDLGQALKAKETSTDDRVAAINALELSGSLDNAVKERHALEIVDSDALEALLSFLQDSDTIASSDLLVPAFLALIRLSTEPLLTQELLRLDAPKIVAPFLTQTDPRLQAAACLTLGNLALEPTAADAVSSPDVVSGALSLLTSSHEAIKRAACTCVANIACSAQGRRQIMDQDGVLRMGELLEDEYSDPLRSAAAFALGNILSGRDIDAQDLLRESGALPSLVLLLSPVFAEDVNSSAAWAVHHGVHLNAASQSLVADAGGLAMLVQHLASEALESLQTNALLALESAVISNAENLDWCRDNSAFEALQHVQETDGDALNANAKQALASLLEQLK</sequence>
<evidence type="ECO:0000313" key="4">
    <source>
        <dbReference type="Proteomes" id="UP000688947"/>
    </source>
</evidence>
<organism evidence="3 4">
    <name type="scientific">Phytophthora cactorum</name>
    <dbReference type="NCBI Taxonomy" id="29920"/>
    <lineage>
        <taxon>Eukaryota</taxon>
        <taxon>Sar</taxon>
        <taxon>Stramenopiles</taxon>
        <taxon>Oomycota</taxon>
        <taxon>Peronosporomycetes</taxon>
        <taxon>Peronosporales</taxon>
        <taxon>Peronosporaceae</taxon>
        <taxon>Phytophthora</taxon>
    </lineage>
</organism>
<dbReference type="InterPro" id="IPR042856">
    <property type="entry name" value="RSP14"/>
</dbReference>
<proteinExistence type="predicted"/>
<dbReference type="PANTHER" id="PTHR15599:SF1">
    <property type="entry name" value="RADIAL SPOKE HEAD 14 HOMOLOG"/>
    <property type="match status" value="1"/>
</dbReference>
<comment type="caution">
    <text evidence="3">The sequence shown here is derived from an EMBL/GenBank/DDBJ whole genome shotgun (WGS) entry which is preliminary data.</text>
</comment>
<evidence type="ECO:0000313" key="3">
    <source>
        <dbReference type="EMBL" id="KAG6961362.1"/>
    </source>
</evidence>
<dbReference type="VEuPathDB" id="FungiDB:PC110_g12476"/>
<dbReference type="EMBL" id="JAENGZ010000352">
    <property type="protein sequence ID" value="KAG6961362.1"/>
    <property type="molecule type" value="Genomic_DNA"/>
</dbReference>
<keyword evidence="1" id="KW-1133">Transmembrane helix</keyword>
<feature type="transmembrane region" description="Helical" evidence="1">
    <location>
        <begin position="37"/>
        <end position="61"/>
    </location>
</feature>
<feature type="domain" description="ZSWIM1/3 RNaseH-like" evidence="2">
    <location>
        <begin position="1"/>
        <end position="26"/>
    </location>
</feature>
<evidence type="ECO:0000259" key="2">
    <source>
        <dbReference type="Pfam" id="PF21056"/>
    </source>
</evidence>
<name>A0A8T1UGL6_9STRA</name>
<dbReference type="InterPro" id="IPR048324">
    <property type="entry name" value="ZSWIM1-3_RNaseH-like"/>
</dbReference>
<dbReference type="PANTHER" id="PTHR15599">
    <property type="entry name" value="RTDR1"/>
    <property type="match status" value="1"/>
</dbReference>
<keyword evidence="1" id="KW-0812">Transmembrane</keyword>
<keyword evidence="1" id="KW-0472">Membrane</keyword>
<dbReference type="Pfam" id="PF21056">
    <property type="entry name" value="ZSWIM1-3_RNaseH-like"/>
    <property type="match status" value="1"/>
</dbReference>
<dbReference type="AlphaFoldDB" id="A0A8T1UGL6"/>
<reference evidence="3" key="1">
    <citation type="submission" date="2021-01" db="EMBL/GenBank/DDBJ databases">
        <title>Phytophthora aleatoria, a newly-described species from Pinus radiata is distinct from Phytophthora cactorum isolates based on comparative genomics.</title>
        <authorList>
            <person name="Mcdougal R."/>
            <person name="Panda P."/>
            <person name="Williams N."/>
            <person name="Studholme D.J."/>
        </authorList>
    </citation>
    <scope>NUCLEOTIDE SEQUENCE</scope>
    <source>
        <strain evidence="3">NZFS 3830</strain>
    </source>
</reference>
<accession>A0A8T1UGL6</accession>
<dbReference type="OrthoDB" id="7537227at2759"/>
<dbReference type="Proteomes" id="UP000688947">
    <property type="component" value="Unassembled WGS sequence"/>
</dbReference>